<evidence type="ECO:0008006" key="5">
    <source>
        <dbReference type="Google" id="ProtNLM"/>
    </source>
</evidence>
<organism evidence="3 4">
    <name type="scientific">Nonomuraea rosea</name>
    <dbReference type="NCBI Taxonomy" id="638574"/>
    <lineage>
        <taxon>Bacteria</taxon>
        <taxon>Bacillati</taxon>
        <taxon>Actinomycetota</taxon>
        <taxon>Actinomycetes</taxon>
        <taxon>Streptosporangiales</taxon>
        <taxon>Streptosporangiaceae</taxon>
        <taxon>Nonomuraea</taxon>
    </lineage>
</organism>
<accession>A0ABP6WZ84</accession>
<dbReference type="EMBL" id="BAABDQ010000008">
    <property type="protein sequence ID" value="GAA3556435.1"/>
    <property type="molecule type" value="Genomic_DNA"/>
</dbReference>
<gene>
    <name evidence="3" type="ORF">GCM10022419_041080</name>
</gene>
<keyword evidence="4" id="KW-1185">Reference proteome</keyword>
<feature type="transmembrane region" description="Helical" evidence="2">
    <location>
        <begin position="41"/>
        <end position="57"/>
    </location>
</feature>
<evidence type="ECO:0000313" key="3">
    <source>
        <dbReference type="EMBL" id="GAA3556435.1"/>
    </source>
</evidence>
<keyword evidence="2" id="KW-0472">Membrane</keyword>
<reference evidence="4" key="1">
    <citation type="journal article" date="2019" name="Int. J. Syst. Evol. Microbiol.">
        <title>The Global Catalogue of Microorganisms (GCM) 10K type strain sequencing project: providing services to taxonomists for standard genome sequencing and annotation.</title>
        <authorList>
            <consortium name="The Broad Institute Genomics Platform"/>
            <consortium name="The Broad Institute Genome Sequencing Center for Infectious Disease"/>
            <person name="Wu L."/>
            <person name="Ma J."/>
        </authorList>
    </citation>
    <scope>NUCLEOTIDE SEQUENCE [LARGE SCALE GENOMIC DNA]</scope>
    <source>
        <strain evidence="4">JCM 17326</strain>
    </source>
</reference>
<feature type="transmembrane region" description="Helical" evidence="2">
    <location>
        <begin position="63"/>
        <end position="81"/>
    </location>
</feature>
<feature type="region of interest" description="Disordered" evidence="1">
    <location>
        <begin position="186"/>
        <end position="216"/>
    </location>
</feature>
<comment type="caution">
    <text evidence="3">The sequence shown here is derived from an EMBL/GenBank/DDBJ whole genome shotgun (WGS) entry which is preliminary data.</text>
</comment>
<keyword evidence="2" id="KW-0812">Transmembrane</keyword>
<feature type="compositionally biased region" description="Basic and acidic residues" evidence="1">
    <location>
        <begin position="186"/>
        <end position="205"/>
    </location>
</feature>
<evidence type="ECO:0000313" key="4">
    <source>
        <dbReference type="Proteomes" id="UP001500630"/>
    </source>
</evidence>
<sequence length="216" mass="23842">MELMVMTFRNTRHNPYVPLESLVLVPSANPLVLLWRWRTEIALLGLAGAAAAMMAAAAGQGSWWALFALGGTVTVPATVPAGRKWIRRHFWCLFSRHRLQRIFLETPMHTRKGRIPLVLWITPSEFGEKAYLLLRAGVSADGFEAFGPEIAAACFASSVRVHRHSRHAQFVTVEIVRRGEVLGEGRWDRAGQDTARPAEDGDEGRSGSGSSERLAG</sequence>
<keyword evidence="2" id="KW-1133">Transmembrane helix</keyword>
<name>A0ABP6WZ84_9ACTN</name>
<dbReference type="Proteomes" id="UP001500630">
    <property type="component" value="Unassembled WGS sequence"/>
</dbReference>
<protein>
    <recommendedName>
        <fullName evidence="5">PrgI family protein</fullName>
    </recommendedName>
</protein>
<evidence type="ECO:0000256" key="1">
    <source>
        <dbReference type="SAM" id="MobiDB-lite"/>
    </source>
</evidence>
<evidence type="ECO:0000256" key="2">
    <source>
        <dbReference type="SAM" id="Phobius"/>
    </source>
</evidence>
<proteinExistence type="predicted"/>